<dbReference type="InterPro" id="IPR029052">
    <property type="entry name" value="Metallo-depent_PP-like"/>
</dbReference>
<evidence type="ECO:0000256" key="1">
    <source>
        <dbReference type="ARBA" id="ARBA00008950"/>
    </source>
</evidence>
<dbReference type="PIRSF" id="PIRSF000887">
    <property type="entry name" value="Pesterase_MJ0037"/>
    <property type="match status" value="1"/>
</dbReference>
<keyword evidence="3" id="KW-0436">Ligase</keyword>
<dbReference type="Pfam" id="PF12850">
    <property type="entry name" value="Metallophos_2"/>
    <property type="match status" value="1"/>
</dbReference>
<keyword evidence="3" id="KW-0540">Nuclease</keyword>
<protein>
    <submittedName>
        <fullName evidence="3">Ligase-associated DNA damage response endonuclease PdeM</fullName>
        <ecNumber evidence="3">3.1.-.-</ecNumber>
    </submittedName>
</protein>
<accession>A0ABW9A5J7</accession>
<keyword evidence="3" id="KW-0378">Hydrolase</keyword>
<sequence length="227" mass="25109">MTGRIHSEPDQLQTVSVGGVALTLLPQRALLWRERQLLIVADIHFGKAAAFRSGGIPVPHGTTSANLEELDSLLEQCAITHIVFLGDFLHARTARAAATLSALRRWRDRHPELQLTLVRGNHDHHAGDPPEDLRIDVVDEPLMMDGLALCHHPQLIEGAYVLAGHIHPVIRLRSGRDALRLPCFLFGERMATLPAFGAFTGGYAIEPEAEADIFICTDDRVFRYPRG</sequence>
<comment type="caution">
    <text evidence="3">The sequence shown here is derived from an EMBL/GenBank/DDBJ whole genome shotgun (WGS) entry which is preliminary data.</text>
</comment>
<dbReference type="EMBL" id="JAQQFM010000001">
    <property type="protein sequence ID" value="MFL9923008.1"/>
    <property type="molecule type" value="Genomic_DNA"/>
</dbReference>
<dbReference type="RefSeq" id="WP_408154219.1">
    <property type="nucleotide sequence ID" value="NZ_JAQQFM010000001.1"/>
</dbReference>
<gene>
    <name evidence="3" type="primary">pdeM</name>
    <name evidence="3" type="ORF">PQR62_01935</name>
</gene>
<reference evidence="3 4" key="1">
    <citation type="journal article" date="2024" name="Chem. Sci.">
        <title>Discovery of megapolipeptins by genome mining of a Burkholderiales bacteria collection.</title>
        <authorList>
            <person name="Paulo B.S."/>
            <person name="Recchia M.J.J."/>
            <person name="Lee S."/>
            <person name="Fergusson C.H."/>
            <person name="Romanowski S.B."/>
            <person name="Hernandez A."/>
            <person name="Krull N."/>
            <person name="Liu D.Y."/>
            <person name="Cavanagh H."/>
            <person name="Bos A."/>
            <person name="Gray C.A."/>
            <person name="Murphy B.T."/>
            <person name="Linington R.G."/>
            <person name="Eustaquio A.S."/>
        </authorList>
    </citation>
    <scope>NUCLEOTIDE SEQUENCE [LARGE SCALE GENOMIC DNA]</scope>
    <source>
        <strain evidence="3 4">RL21-008-BIB-A</strain>
    </source>
</reference>
<dbReference type="PANTHER" id="PTHR39323">
    <property type="entry name" value="BLR1149 PROTEIN"/>
    <property type="match status" value="1"/>
</dbReference>
<dbReference type="GO" id="GO:0004519">
    <property type="term" value="F:endonuclease activity"/>
    <property type="evidence" value="ECO:0007669"/>
    <property type="project" value="UniProtKB-KW"/>
</dbReference>
<dbReference type="Gene3D" id="3.60.21.10">
    <property type="match status" value="1"/>
</dbReference>
<dbReference type="PANTHER" id="PTHR39323:SF1">
    <property type="entry name" value="BLR1149 PROTEIN"/>
    <property type="match status" value="1"/>
</dbReference>
<dbReference type="SUPFAM" id="SSF56300">
    <property type="entry name" value="Metallo-dependent phosphatases"/>
    <property type="match status" value="1"/>
</dbReference>
<dbReference type="InterPro" id="IPR024654">
    <property type="entry name" value="Calcineurin-like_PHP_lpxH"/>
</dbReference>
<dbReference type="NCBIfam" id="TIGR04123">
    <property type="entry name" value="P_estr_lig_assc"/>
    <property type="match status" value="1"/>
</dbReference>
<proteinExistence type="inferred from homology"/>
<name>A0ABW9A5J7_9BURK</name>
<dbReference type="EC" id="3.1.-.-" evidence="3"/>
<evidence type="ECO:0000313" key="4">
    <source>
        <dbReference type="Proteomes" id="UP001629246"/>
    </source>
</evidence>
<dbReference type="GO" id="GO:0016787">
    <property type="term" value="F:hydrolase activity"/>
    <property type="evidence" value="ECO:0007669"/>
    <property type="project" value="UniProtKB-KW"/>
</dbReference>
<dbReference type="Proteomes" id="UP001629246">
    <property type="component" value="Unassembled WGS sequence"/>
</dbReference>
<dbReference type="GO" id="GO:0016874">
    <property type="term" value="F:ligase activity"/>
    <property type="evidence" value="ECO:0007669"/>
    <property type="project" value="UniProtKB-KW"/>
</dbReference>
<organism evidence="3 4">
    <name type="scientific">Herbaspirillum lusitanum</name>
    <dbReference type="NCBI Taxonomy" id="213312"/>
    <lineage>
        <taxon>Bacteria</taxon>
        <taxon>Pseudomonadati</taxon>
        <taxon>Pseudomonadota</taxon>
        <taxon>Betaproteobacteria</taxon>
        <taxon>Burkholderiales</taxon>
        <taxon>Oxalobacteraceae</taxon>
        <taxon>Herbaspirillum</taxon>
    </lineage>
</organism>
<keyword evidence="4" id="KW-1185">Reference proteome</keyword>
<evidence type="ECO:0000259" key="2">
    <source>
        <dbReference type="Pfam" id="PF12850"/>
    </source>
</evidence>
<comment type="similarity">
    <text evidence="1">Belongs to the metallophosphoesterase superfamily. YfcE family.</text>
</comment>
<evidence type="ECO:0000313" key="3">
    <source>
        <dbReference type="EMBL" id="MFL9923008.1"/>
    </source>
</evidence>
<dbReference type="InterPro" id="IPR026336">
    <property type="entry name" value="PdeM-like"/>
</dbReference>
<dbReference type="InterPro" id="IPR024173">
    <property type="entry name" value="Pesterase_MJ0037-like"/>
</dbReference>
<feature type="domain" description="Calcineurin-like phosphoesterase" evidence="2">
    <location>
        <begin position="37"/>
        <end position="167"/>
    </location>
</feature>
<keyword evidence="3" id="KW-0255">Endonuclease</keyword>